<evidence type="ECO:0000256" key="2">
    <source>
        <dbReference type="ARBA" id="ARBA00022692"/>
    </source>
</evidence>
<dbReference type="SMART" id="SM01091">
    <property type="entry name" value="CorC_HlyC"/>
    <property type="match status" value="1"/>
</dbReference>
<dbReference type="Gene3D" id="3.10.580.10">
    <property type="entry name" value="CBS-domain"/>
    <property type="match status" value="1"/>
</dbReference>
<evidence type="ECO:0000256" key="7">
    <source>
        <dbReference type="PROSITE-ProRule" id="PRU00703"/>
    </source>
</evidence>
<organism evidence="10 11">
    <name type="scientific">Chlamydia ibidis 10-1398/6</name>
    <dbReference type="NCBI Taxonomy" id="1046581"/>
    <lineage>
        <taxon>Bacteria</taxon>
        <taxon>Pseudomonadati</taxon>
        <taxon>Chlamydiota</taxon>
        <taxon>Chlamydiia</taxon>
        <taxon>Chlamydiales</taxon>
        <taxon>Chlamydiaceae</taxon>
        <taxon>Chlamydia/Chlamydophila group</taxon>
        <taxon>Chlamydia</taxon>
    </lineage>
</organism>
<dbReference type="InterPro" id="IPR044751">
    <property type="entry name" value="Ion_transp-like_CBS"/>
</dbReference>
<feature type="transmembrane region" description="Helical" evidence="8">
    <location>
        <begin position="59"/>
        <end position="82"/>
    </location>
</feature>
<dbReference type="RefSeq" id="WP_020370018.1">
    <property type="nucleotide sequence ID" value="NZ_APJW01000002.1"/>
</dbReference>
<dbReference type="SUPFAM" id="SSF56176">
    <property type="entry name" value="FAD-binding/transporter-associated domain-like"/>
    <property type="match status" value="1"/>
</dbReference>
<dbReference type="InterPro" id="IPR000644">
    <property type="entry name" value="CBS_dom"/>
</dbReference>
<dbReference type="PANTHER" id="PTHR22777">
    <property type="entry name" value="HEMOLYSIN-RELATED"/>
    <property type="match status" value="1"/>
</dbReference>
<dbReference type="Gene3D" id="3.30.465.10">
    <property type="match status" value="1"/>
</dbReference>
<dbReference type="Pfam" id="PF01595">
    <property type="entry name" value="CNNM"/>
    <property type="match status" value="1"/>
</dbReference>
<keyword evidence="4 8" id="KW-1133">Transmembrane helix</keyword>
<keyword evidence="2 8" id="KW-0812">Transmembrane</keyword>
<dbReference type="InterPro" id="IPR005170">
    <property type="entry name" value="Transptr-assoc_dom"/>
</dbReference>
<dbReference type="EMBL" id="APJW01000002">
    <property type="protein sequence ID" value="EQM62548.1"/>
    <property type="molecule type" value="Genomic_DNA"/>
</dbReference>
<evidence type="ECO:0000313" key="10">
    <source>
        <dbReference type="EMBL" id="EQM62548.1"/>
    </source>
</evidence>
<keyword evidence="6 8" id="KW-0472">Membrane</keyword>
<dbReference type="InterPro" id="IPR002550">
    <property type="entry name" value="CNNM"/>
</dbReference>
<dbReference type="InterPro" id="IPR046342">
    <property type="entry name" value="CBS_dom_sf"/>
</dbReference>
<feature type="transmembrane region" description="Helical" evidence="8">
    <location>
        <begin position="88"/>
        <end position="106"/>
    </location>
</feature>
<evidence type="ECO:0000256" key="3">
    <source>
        <dbReference type="ARBA" id="ARBA00022737"/>
    </source>
</evidence>
<sequence>MISTILTFLIILFTLCSGFISLSQIALFSLPTSLISHYKRSKYKKQQLVASLLSHPHHLLITLIFCDIGLNIGIQNCVAILVGDNASWLLTVGFPLALTLILCEILPKAVALPYNAQISGSVAPVILIFTKILRPLLDWAISGINYIVQKLLANQQVDIIQPQELKEVLQSCKDFGVVNQEESRLLYGYLSLSDCSVKERMKPRQNVLFYDIQMPIDNLYNLFSEKHCSRVPVCNNNLQNLLGICTAKTLLLYGRPLQSSDELLPLLKKPYYMPETISAKTALCHLAAEDETLGMIIDEYGSIEGLITQEDLFEIVSGEIIDQRKEKVLYTMSGKNVIIATGTLELSDLSEIFNINLPTNNNSATLGGWLTEQVGSIPSTGTKLSWNNLVFQILDAAPNRVRRVYIRKMHD</sequence>
<feature type="transmembrane region" description="Helical" evidence="8">
    <location>
        <begin position="6"/>
        <end position="38"/>
    </location>
</feature>
<keyword evidence="11" id="KW-1185">Reference proteome</keyword>
<proteinExistence type="predicted"/>
<dbReference type="PROSITE" id="PS51371">
    <property type="entry name" value="CBS"/>
    <property type="match status" value="1"/>
</dbReference>
<dbReference type="PANTHER" id="PTHR22777:SF17">
    <property type="entry name" value="UPF0053 PROTEIN SLL0260"/>
    <property type="match status" value="1"/>
</dbReference>
<dbReference type="CDD" id="cd04590">
    <property type="entry name" value="CBS_pair_CorC_HlyC_assoc"/>
    <property type="match status" value="1"/>
</dbReference>
<evidence type="ECO:0000256" key="1">
    <source>
        <dbReference type="ARBA" id="ARBA00004141"/>
    </source>
</evidence>
<comment type="subcellular location">
    <subcellularLocation>
        <location evidence="1">Membrane</location>
        <topology evidence="1">Multi-pass membrane protein</topology>
    </subcellularLocation>
</comment>
<comment type="caution">
    <text evidence="10">The sequence shown here is derived from an EMBL/GenBank/DDBJ whole genome shotgun (WGS) entry which is preliminary data.</text>
</comment>
<evidence type="ECO:0000256" key="8">
    <source>
        <dbReference type="SAM" id="Phobius"/>
    </source>
</evidence>
<evidence type="ECO:0000256" key="6">
    <source>
        <dbReference type="ARBA" id="ARBA00023136"/>
    </source>
</evidence>
<evidence type="ECO:0000256" key="5">
    <source>
        <dbReference type="ARBA" id="ARBA00023122"/>
    </source>
</evidence>
<keyword evidence="5 7" id="KW-0129">CBS domain</keyword>
<accession>A0ABN0MZ20</accession>
<name>A0ABN0MZ20_9CHLA</name>
<evidence type="ECO:0000259" key="9">
    <source>
        <dbReference type="PROSITE" id="PS51371"/>
    </source>
</evidence>
<keyword evidence="3" id="KW-0677">Repeat</keyword>
<evidence type="ECO:0000256" key="4">
    <source>
        <dbReference type="ARBA" id="ARBA00022989"/>
    </source>
</evidence>
<protein>
    <submittedName>
        <fullName evidence="10">CBS domain protein</fullName>
    </submittedName>
</protein>
<dbReference type="Pfam" id="PF00571">
    <property type="entry name" value="CBS"/>
    <property type="match status" value="1"/>
</dbReference>
<feature type="domain" description="CBS" evidence="9">
    <location>
        <begin position="201"/>
        <end position="262"/>
    </location>
</feature>
<gene>
    <name evidence="10" type="ORF">H359_0461</name>
</gene>
<evidence type="ECO:0000313" key="11">
    <source>
        <dbReference type="Proteomes" id="UP000016064"/>
    </source>
</evidence>
<dbReference type="InterPro" id="IPR016169">
    <property type="entry name" value="FAD-bd_PCMH_sub2"/>
</dbReference>
<dbReference type="Proteomes" id="UP000016064">
    <property type="component" value="Unassembled WGS sequence"/>
</dbReference>
<dbReference type="SUPFAM" id="SSF54631">
    <property type="entry name" value="CBS-domain pair"/>
    <property type="match status" value="1"/>
</dbReference>
<reference evidence="10 11" key="1">
    <citation type="submission" date="2013-07" db="EMBL/GenBank/DDBJ databases">
        <title>Isolation of a new Chlamydia species from the feral Sacred Ibis (Threskiornis aethiopicus): Chlamydia ibidis.</title>
        <authorList>
            <person name="Vorimore F."/>
            <person name="Hsia R.-C."/>
            <person name="Huot-Creasy H."/>
            <person name="Bastian S."/>
            <person name="Deruyter L."/>
            <person name="Passet A."/>
            <person name="Sachse K."/>
            <person name="Bavoil P."/>
            <person name="Myers G."/>
            <person name="Laroucau K."/>
        </authorList>
    </citation>
    <scope>NUCLEOTIDE SEQUENCE [LARGE SCALE GENOMIC DNA]</scope>
    <source>
        <strain evidence="10 11">10-1398/6</strain>
    </source>
</reference>
<dbReference type="InterPro" id="IPR036318">
    <property type="entry name" value="FAD-bd_PCMH-like_sf"/>
</dbReference>
<dbReference type="Pfam" id="PF03471">
    <property type="entry name" value="CorC_HlyC"/>
    <property type="match status" value="1"/>
</dbReference>